<evidence type="ECO:0000256" key="1">
    <source>
        <dbReference type="SAM" id="MobiDB-lite"/>
    </source>
</evidence>
<feature type="compositionally biased region" description="Gly residues" evidence="1">
    <location>
        <begin position="353"/>
        <end position="364"/>
    </location>
</feature>
<feature type="compositionally biased region" description="Basic and acidic residues" evidence="1">
    <location>
        <begin position="81"/>
        <end position="105"/>
    </location>
</feature>
<accession>A0A0C2J941</accession>
<dbReference type="VEuPathDB" id="FungiDB:SPBR_04142"/>
<dbReference type="HOGENOM" id="CLU_017050_1_0_1"/>
<comment type="caution">
    <text evidence="2">The sequence shown here is derived from an EMBL/GenBank/DDBJ whole genome shotgun (WGS) entry which is preliminary data.</text>
</comment>
<dbReference type="OrthoDB" id="5424692at2759"/>
<dbReference type="GeneID" id="63677346"/>
<dbReference type="Proteomes" id="UP000031575">
    <property type="component" value="Unassembled WGS sequence"/>
</dbReference>
<feature type="region of interest" description="Disordered" evidence="1">
    <location>
        <begin position="1"/>
        <end position="529"/>
    </location>
</feature>
<evidence type="ECO:0000313" key="2">
    <source>
        <dbReference type="EMBL" id="KIH93502.1"/>
    </source>
</evidence>
<sequence>MDRDRNNGRRFDDGEVTRYGAGESWRPSARERSPWRERSPIRDRERIRDWDGRDNRDRRASPPPSSDSYIPGRSPRRPRSRSIDQYRISERARESERWRPVERSRSRPRSPGMRHSGNGNEMRRSPPRRLSPRYVSPRRGGDDRGRILDRDRGRSPPRRDAPPLRDMRSTTRRSPPRFRPRSRSSERPLGDNRMGGPVRRTSPTRDFGNFAGQPRSAIGSRSGSRPSSPRRSPVGRQRNDRSRQASQTPRSPHIGGLAGGGPNAPIGSSYSVGGGRDGYFGSPVSHSQFATPAVRSPPSGPASLRHPQTGPNQSRKMAPSPGPSTPLAGRPAQGHGRGEVSPLSTSGPPTGPRGYGQGRSGGAGAERSTGTSGNAGIGPGGPNGPFTPRQGGRGNGQWVLSAGAGRRMSSAGPSPTTGGPSGGGGGGGGIPSGPRAGPGGPPGSSANGPERPSGRRSRGGSPSLGGGSRPFNPPTGPASQQQGSQQQSSGAAMNGDRNNYHRDLRDRDRDRDRSGRGSLAMSSSTQSVAQQAMANMPVLIPGGKLDPLLHMGILPEIVPHYQRLREEEERLRSELDVKQDRLRKQLRSWDKMEREARAFELKSELSEKSLKTIAGESMGGAAF</sequence>
<feature type="compositionally biased region" description="Gly residues" evidence="1">
    <location>
        <begin position="373"/>
        <end position="383"/>
    </location>
</feature>
<evidence type="ECO:0000313" key="3">
    <source>
        <dbReference type="Proteomes" id="UP000031575"/>
    </source>
</evidence>
<feature type="compositionally biased region" description="Gly residues" evidence="1">
    <location>
        <begin position="419"/>
        <end position="431"/>
    </location>
</feature>
<feature type="compositionally biased region" description="Low complexity" evidence="1">
    <location>
        <begin position="409"/>
        <end position="418"/>
    </location>
</feature>
<protein>
    <recommendedName>
        <fullName evidence="4">Serine arginine repetitive matrix protein 1</fullName>
    </recommendedName>
</protein>
<feature type="compositionally biased region" description="Basic and acidic residues" evidence="1">
    <location>
        <begin position="498"/>
        <end position="515"/>
    </location>
</feature>
<proteinExistence type="predicted"/>
<feature type="compositionally biased region" description="Basic and acidic residues" evidence="1">
    <location>
        <begin position="28"/>
        <end position="60"/>
    </location>
</feature>
<feature type="compositionally biased region" description="Low complexity" evidence="1">
    <location>
        <begin position="478"/>
        <end position="492"/>
    </location>
</feature>
<organism evidence="2 3">
    <name type="scientific">Sporothrix brasiliensis 5110</name>
    <dbReference type="NCBI Taxonomy" id="1398154"/>
    <lineage>
        <taxon>Eukaryota</taxon>
        <taxon>Fungi</taxon>
        <taxon>Dikarya</taxon>
        <taxon>Ascomycota</taxon>
        <taxon>Pezizomycotina</taxon>
        <taxon>Sordariomycetes</taxon>
        <taxon>Sordariomycetidae</taxon>
        <taxon>Ophiostomatales</taxon>
        <taxon>Ophiostomataceae</taxon>
        <taxon>Sporothrix</taxon>
    </lineage>
</organism>
<gene>
    <name evidence="2" type="ORF">SPBR_04142</name>
</gene>
<feature type="compositionally biased region" description="Low complexity" evidence="1">
    <location>
        <begin position="214"/>
        <end position="236"/>
    </location>
</feature>
<feature type="compositionally biased region" description="Basic residues" evidence="1">
    <location>
        <begin position="170"/>
        <end position="182"/>
    </location>
</feature>
<name>A0A0C2J941_9PEZI</name>
<dbReference type="AlphaFoldDB" id="A0A0C2J941"/>
<dbReference type="RefSeq" id="XP_040621512.1">
    <property type="nucleotide sequence ID" value="XM_040762425.1"/>
</dbReference>
<evidence type="ECO:0008006" key="4">
    <source>
        <dbReference type="Google" id="ProtNLM"/>
    </source>
</evidence>
<feature type="compositionally biased region" description="Basic and acidic residues" evidence="1">
    <location>
        <begin position="139"/>
        <end position="169"/>
    </location>
</feature>
<keyword evidence="3" id="KW-1185">Reference proteome</keyword>
<feature type="compositionally biased region" description="Polar residues" evidence="1">
    <location>
        <begin position="520"/>
        <end position="529"/>
    </location>
</feature>
<reference evidence="2 3" key="1">
    <citation type="journal article" date="2014" name="BMC Genomics">
        <title>Comparative genomics of the major fungal agents of human and animal Sporotrichosis: Sporothrix schenckii and Sporothrix brasiliensis.</title>
        <authorList>
            <person name="Teixeira M.M."/>
            <person name="de Almeida L.G."/>
            <person name="Kubitschek-Barreira P."/>
            <person name="Alves F.L."/>
            <person name="Kioshima E.S."/>
            <person name="Abadio A.K."/>
            <person name="Fernandes L."/>
            <person name="Derengowski L.S."/>
            <person name="Ferreira K.S."/>
            <person name="Souza R.C."/>
            <person name="Ruiz J.C."/>
            <person name="de Andrade N.C."/>
            <person name="Paes H.C."/>
            <person name="Nicola A.M."/>
            <person name="Albuquerque P."/>
            <person name="Gerber A.L."/>
            <person name="Martins V.P."/>
            <person name="Peconick L.D."/>
            <person name="Neto A.V."/>
            <person name="Chaucanez C.B."/>
            <person name="Silva P.A."/>
            <person name="Cunha O.L."/>
            <person name="de Oliveira F.F."/>
            <person name="dos Santos T.C."/>
            <person name="Barros A.L."/>
            <person name="Soares M.A."/>
            <person name="de Oliveira L.M."/>
            <person name="Marini M.M."/>
            <person name="Villalobos-Duno H."/>
            <person name="Cunha M.M."/>
            <person name="de Hoog S."/>
            <person name="da Silveira J.F."/>
            <person name="Henrissat B."/>
            <person name="Nino-Vega G.A."/>
            <person name="Cisalpino P.S."/>
            <person name="Mora-Montes H.M."/>
            <person name="Almeida S.R."/>
            <person name="Stajich J.E."/>
            <person name="Lopes-Bezerra L.M."/>
            <person name="Vasconcelos A.T."/>
            <person name="Felipe M.S."/>
        </authorList>
    </citation>
    <scope>NUCLEOTIDE SEQUENCE [LARGE SCALE GENOMIC DNA]</scope>
    <source>
        <strain evidence="2 3">5110</strain>
    </source>
</reference>
<dbReference type="EMBL" id="AWTV01000005">
    <property type="protein sequence ID" value="KIH93502.1"/>
    <property type="molecule type" value="Genomic_DNA"/>
</dbReference>
<feature type="compositionally biased region" description="Basic and acidic residues" evidence="1">
    <location>
        <begin position="1"/>
        <end position="16"/>
    </location>
</feature>